<comment type="similarity">
    <text evidence="2">Belongs to the membrane fusion protein (MFP) (TC 8.A.1) family.</text>
</comment>
<dbReference type="PANTHER" id="PTHR32347:SF23">
    <property type="entry name" value="BLL5650 PROTEIN"/>
    <property type="match status" value="1"/>
</dbReference>
<dbReference type="InterPro" id="IPR058627">
    <property type="entry name" value="MdtA-like_C"/>
</dbReference>
<evidence type="ECO:0000313" key="8">
    <source>
        <dbReference type="Proteomes" id="UP001589844"/>
    </source>
</evidence>
<dbReference type="RefSeq" id="WP_390210183.1">
    <property type="nucleotide sequence ID" value="NZ_JBHLXJ010000003.1"/>
</dbReference>
<sequence>MKPLTQINHDSSIASGAAMDRVVPRNHKRRLLKFALGFSVVSAVLALGWLSIPKGLQVAKADIRTQVAEQGIFLDDIIVRANAQPLNSVILDSVESGRVEEIKVQDGMMVKQGQLLFRLSNSQRNLELLQRKGEHTQQVANMANMQVLFQSASSEAKRQLAQLAFDKEQAKKKHERNLRLAQEGFISQVALEESRDHYERASFVYSEEEKHQMQNATVRQTALAQMEAGIHGLQSGLKLVTQAVDGLAVRAPISGKLTDFHLQVGESVVTGKRLGRVDDPTHFKLQAQVDEYYLNRVVVGQQGKARMIDQNYDIEVMAIYPQIKEGRFLVELKFTAENPKQLNPGQSMDVNISLGAPKPAVILPMGTYINDSGGRWVFVLDKSGQHAEKRAIKIGQRSNRQVEILEGIKVGDNVVISSYEQYQSIKNLSIN</sequence>
<dbReference type="Pfam" id="PF25917">
    <property type="entry name" value="BSH_RND"/>
    <property type="match status" value="1"/>
</dbReference>
<evidence type="ECO:0000256" key="1">
    <source>
        <dbReference type="ARBA" id="ARBA00004196"/>
    </source>
</evidence>
<feature type="transmembrane region" description="Helical" evidence="4">
    <location>
        <begin position="31"/>
        <end position="52"/>
    </location>
</feature>
<keyword evidence="8" id="KW-1185">Reference proteome</keyword>
<feature type="domain" description="Multidrug resistance protein MdtA-like C-terminal permuted SH3" evidence="6">
    <location>
        <begin position="361"/>
        <end position="418"/>
    </location>
</feature>
<dbReference type="InterPro" id="IPR006143">
    <property type="entry name" value="RND_pump_MFP"/>
</dbReference>
<dbReference type="NCBIfam" id="TIGR01730">
    <property type="entry name" value="RND_mfp"/>
    <property type="match status" value="1"/>
</dbReference>
<evidence type="ECO:0000259" key="6">
    <source>
        <dbReference type="Pfam" id="PF25967"/>
    </source>
</evidence>
<dbReference type="EMBL" id="JBHLXJ010000003">
    <property type="protein sequence ID" value="MFC0348930.1"/>
    <property type="molecule type" value="Genomic_DNA"/>
</dbReference>
<gene>
    <name evidence="7" type="ORF">ACFFJH_03850</name>
</gene>
<comment type="subcellular location">
    <subcellularLocation>
        <location evidence="1">Cell envelope</location>
    </subcellularLocation>
</comment>
<keyword evidence="3" id="KW-0175">Coiled coil</keyword>
<keyword evidence="4" id="KW-1133">Transmembrane helix</keyword>
<evidence type="ECO:0000256" key="3">
    <source>
        <dbReference type="ARBA" id="ARBA00023054"/>
    </source>
</evidence>
<evidence type="ECO:0000313" key="7">
    <source>
        <dbReference type="EMBL" id="MFC0348930.1"/>
    </source>
</evidence>
<dbReference type="Proteomes" id="UP001589844">
    <property type="component" value="Unassembled WGS sequence"/>
</dbReference>
<dbReference type="InterPro" id="IPR058625">
    <property type="entry name" value="MdtA-like_BSH"/>
</dbReference>
<evidence type="ECO:0000259" key="5">
    <source>
        <dbReference type="Pfam" id="PF25917"/>
    </source>
</evidence>
<dbReference type="PANTHER" id="PTHR32347">
    <property type="entry name" value="EFFLUX SYSTEM COMPONENT YKNX-RELATED"/>
    <property type="match status" value="1"/>
</dbReference>
<dbReference type="InterPro" id="IPR050465">
    <property type="entry name" value="UPF0194_transport"/>
</dbReference>
<proteinExistence type="inferred from homology"/>
<accession>A0ABV6IBP6</accession>
<name>A0ABV6IBP6_9BURK</name>
<evidence type="ECO:0000256" key="4">
    <source>
        <dbReference type="SAM" id="Phobius"/>
    </source>
</evidence>
<feature type="domain" description="Multidrug resistance protein MdtA-like barrel-sandwich hybrid" evidence="5">
    <location>
        <begin position="96"/>
        <end position="274"/>
    </location>
</feature>
<evidence type="ECO:0000256" key="2">
    <source>
        <dbReference type="ARBA" id="ARBA00009477"/>
    </source>
</evidence>
<dbReference type="Gene3D" id="2.40.50.100">
    <property type="match status" value="1"/>
</dbReference>
<reference evidence="7 8" key="1">
    <citation type="submission" date="2024-09" db="EMBL/GenBank/DDBJ databases">
        <authorList>
            <person name="Sun Q."/>
            <person name="Mori K."/>
        </authorList>
    </citation>
    <scope>NUCLEOTIDE SEQUENCE [LARGE SCALE GENOMIC DNA]</scope>
    <source>
        <strain evidence="7 8">CCM 8677</strain>
    </source>
</reference>
<keyword evidence="4" id="KW-0812">Transmembrane</keyword>
<protein>
    <submittedName>
        <fullName evidence="7">Efflux RND transporter periplasmic adaptor subunit</fullName>
    </submittedName>
</protein>
<organism evidence="7 8">
    <name type="scientific">Undibacterium danionis</name>
    <dbReference type="NCBI Taxonomy" id="1812100"/>
    <lineage>
        <taxon>Bacteria</taxon>
        <taxon>Pseudomonadati</taxon>
        <taxon>Pseudomonadota</taxon>
        <taxon>Betaproteobacteria</taxon>
        <taxon>Burkholderiales</taxon>
        <taxon>Oxalobacteraceae</taxon>
        <taxon>Undibacterium</taxon>
    </lineage>
</organism>
<comment type="caution">
    <text evidence="7">The sequence shown here is derived from an EMBL/GenBank/DDBJ whole genome shotgun (WGS) entry which is preliminary data.</text>
</comment>
<dbReference type="SUPFAM" id="SSF111369">
    <property type="entry name" value="HlyD-like secretion proteins"/>
    <property type="match status" value="1"/>
</dbReference>
<dbReference type="Gene3D" id="2.40.420.20">
    <property type="match status" value="1"/>
</dbReference>
<dbReference type="Pfam" id="PF25967">
    <property type="entry name" value="RND-MFP_C"/>
    <property type="match status" value="1"/>
</dbReference>
<keyword evidence="4" id="KW-0472">Membrane</keyword>
<dbReference type="Gene3D" id="2.40.30.170">
    <property type="match status" value="1"/>
</dbReference>